<organism evidence="2 3">
    <name type="scientific">Listeria fleischmannii FSL S10-1203</name>
    <dbReference type="NCBI Taxonomy" id="1265822"/>
    <lineage>
        <taxon>Bacteria</taxon>
        <taxon>Bacillati</taxon>
        <taxon>Bacillota</taxon>
        <taxon>Bacilli</taxon>
        <taxon>Bacillales</taxon>
        <taxon>Listeriaceae</taxon>
        <taxon>Listeria</taxon>
    </lineage>
</organism>
<accession>W7DNL3</accession>
<protein>
    <submittedName>
        <fullName evidence="2">Uncharacterized protein</fullName>
    </submittedName>
</protein>
<comment type="caution">
    <text evidence="2">The sequence shown here is derived from an EMBL/GenBank/DDBJ whole genome shotgun (WGS) entry which is preliminary data.</text>
</comment>
<dbReference type="EMBL" id="AODM01000017">
    <property type="protein sequence ID" value="EUJ59491.1"/>
    <property type="molecule type" value="Genomic_DNA"/>
</dbReference>
<proteinExistence type="predicted"/>
<keyword evidence="1" id="KW-0812">Transmembrane</keyword>
<evidence type="ECO:0000256" key="1">
    <source>
        <dbReference type="SAM" id="Phobius"/>
    </source>
</evidence>
<dbReference type="PATRIC" id="fig|1265822.4.peg.1184"/>
<evidence type="ECO:0000313" key="3">
    <source>
        <dbReference type="Proteomes" id="UP000019241"/>
    </source>
</evidence>
<dbReference type="AlphaFoldDB" id="W7DNL3"/>
<gene>
    <name evidence="2" type="ORF">MCOL2_05815</name>
</gene>
<dbReference type="RefSeq" id="WP_036062858.1">
    <property type="nucleotide sequence ID" value="NZ_AODM01000017.1"/>
</dbReference>
<name>W7DNL3_9LIST</name>
<feature type="transmembrane region" description="Helical" evidence="1">
    <location>
        <begin position="37"/>
        <end position="64"/>
    </location>
</feature>
<keyword evidence="1" id="KW-0472">Membrane</keyword>
<sequence>MAFDEIAALQRMQQMEQQAAINGKKLVLKRELDKLDIWLLVLFFILLIPTFGLASIIICFWATFRYYYSKKVYVKDIATYDKFYINRDDWKKYKQAVKTNNSQTKKLDL</sequence>
<keyword evidence="1" id="KW-1133">Transmembrane helix</keyword>
<reference evidence="2 3" key="1">
    <citation type="submission" date="2012-12" db="EMBL/GenBank/DDBJ databases">
        <title>Novel taxa of Listeriaceae from agricultural environments in the United States.</title>
        <authorList>
            <person name="den Bakker H.C."/>
            <person name="Allred A."/>
            <person name="Warchocki S."/>
            <person name="Wright E.M."/>
            <person name="Burrell A."/>
            <person name="Nightingale K.K."/>
            <person name="Kephart D."/>
            <person name="Wiedmann M."/>
        </authorList>
    </citation>
    <scope>NUCLEOTIDE SEQUENCE [LARGE SCALE GENOMIC DNA]</scope>
    <source>
        <strain evidence="2 3">FSL S10-1203</strain>
    </source>
</reference>
<dbReference type="Proteomes" id="UP000019241">
    <property type="component" value="Unassembled WGS sequence"/>
</dbReference>
<evidence type="ECO:0000313" key="2">
    <source>
        <dbReference type="EMBL" id="EUJ59491.1"/>
    </source>
</evidence>